<evidence type="ECO:0000259" key="1">
    <source>
        <dbReference type="Pfam" id="PF01208"/>
    </source>
</evidence>
<dbReference type="InterPro" id="IPR000257">
    <property type="entry name" value="Uroporphyrinogen_deCOase"/>
</dbReference>
<dbReference type="InterPro" id="IPR052024">
    <property type="entry name" value="Methanogen_methyltrans"/>
</dbReference>
<comment type="caution">
    <text evidence="2">The sequence shown here is derived from an EMBL/GenBank/DDBJ whole genome shotgun (WGS) entry which is preliminary data.</text>
</comment>
<keyword evidence="2" id="KW-0456">Lyase</keyword>
<protein>
    <submittedName>
        <fullName evidence="2">Uroporphyrinogen decarboxylase</fullName>
        <ecNumber evidence="2">4.1.1.37</ecNumber>
    </submittedName>
</protein>
<organism evidence="2 3">
    <name type="scientific">Tissierella creatinophila DSM 6911</name>
    <dbReference type="NCBI Taxonomy" id="1123403"/>
    <lineage>
        <taxon>Bacteria</taxon>
        <taxon>Bacillati</taxon>
        <taxon>Bacillota</taxon>
        <taxon>Tissierellia</taxon>
        <taxon>Tissierellales</taxon>
        <taxon>Tissierellaceae</taxon>
        <taxon>Tissierella</taxon>
    </lineage>
</organism>
<gene>
    <name evidence="2" type="primary">hemE_2</name>
    <name evidence="2" type="ORF">TICRE_14760</name>
</gene>
<keyword evidence="3" id="KW-1185">Reference proteome</keyword>
<dbReference type="Proteomes" id="UP000186112">
    <property type="component" value="Unassembled WGS sequence"/>
</dbReference>
<dbReference type="PANTHER" id="PTHR47099">
    <property type="entry name" value="METHYLCOBAMIDE:COM METHYLTRANSFERASE MTBA"/>
    <property type="match status" value="1"/>
</dbReference>
<name>A0A1U7M5W8_TISCR</name>
<dbReference type="RefSeq" id="WP_075726635.1">
    <property type="nucleotide sequence ID" value="NZ_LTDM01000022.1"/>
</dbReference>
<dbReference type="Pfam" id="PF01208">
    <property type="entry name" value="URO-D"/>
    <property type="match status" value="1"/>
</dbReference>
<accession>A0A1U7M5W8</accession>
<dbReference type="AlphaFoldDB" id="A0A1U7M5W8"/>
<dbReference type="GO" id="GO:0006779">
    <property type="term" value="P:porphyrin-containing compound biosynthetic process"/>
    <property type="evidence" value="ECO:0007669"/>
    <property type="project" value="InterPro"/>
</dbReference>
<evidence type="ECO:0000313" key="3">
    <source>
        <dbReference type="Proteomes" id="UP000186112"/>
    </source>
</evidence>
<dbReference type="PANTHER" id="PTHR47099:SF1">
    <property type="entry name" value="METHYLCOBAMIDE:COM METHYLTRANSFERASE MTBA"/>
    <property type="match status" value="1"/>
</dbReference>
<feature type="domain" description="Uroporphyrinogen decarboxylase (URO-D)" evidence="1">
    <location>
        <begin position="8"/>
        <end position="345"/>
    </location>
</feature>
<dbReference type="CDD" id="cd03465">
    <property type="entry name" value="URO-D_like"/>
    <property type="match status" value="1"/>
</dbReference>
<dbReference type="EC" id="4.1.1.37" evidence="2"/>
<reference evidence="2 3" key="1">
    <citation type="submission" date="2016-02" db="EMBL/GenBank/DDBJ databases">
        <title>Genome sequence of Tissierella creatinophila DSM 6911.</title>
        <authorList>
            <person name="Poehlein A."/>
            <person name="Daniel R."/>
        </authorList>
    </citation>
    <scope>NUCLEOTIDE SEQUENCE [LARGE SCALE GENOMIC DNA]</scope>
    <source>
        <strain evidence="2 3">DSM 6911</strain>
    </source>
</reference>
<evidence type="ECO:0000313" key="2">
    <source>
        <dbReference type="EMBL" id="OLS02675.1"/>
    </source>
</evidence>
<sequence length="358" mass="39901">MHRYDQMTPNERLQAFMTGEEMDRILAMPILVSVAHRVYGMTHKKKRNSALYQAEAQIACYERFGNDIMIIEYGLHGLGTALGTEMTDPDDSVPAISNHVLKDLADLDSLDFSKASKENDPWLQSNLEAVKICIDRVGNEVPTGVLISGPFTAAASIYPVELILRATKKNPEGVHKLLRLCTNTLKEIYIEFIKAGAIIIQCDPIASGTLLRQKQYQEFVKPYATELNETIQEVGGINTYHICGNSTKITVDMVDTGCNMLSVDNVVDLEEIKNTVGHRVPILGNIDPVGILLHGNREEIHLAVKTAIKKTYDSPKGYILASGCDMTQNVPLENIEYFMEAARKYGKYPLDKNLLEIK</sequence>
<dbReference type="EMBL" id="LTDM01000022">
    <property type="protein sequence ID" value="OLS02675.1"/>
    <property type="molecule type" value="Genomic_DNA"/>
</dbReference>
<dbReference type="OrthoDB" id="9780425at2"/>
<dbReference type="Gene3D" id="3.20.20.210">
    <property type="match status" value="1"/>
</dbReference>
<dbReference type="GO" id="GO:0004853">
    <property type="term" value="F:uroporphyrinogen decarboxylase activity"/>
    <property type="evidence" value="ECO:0007669"/>
    <property type="project" value="UniProtKB-EC"/>
</dbReference>
<dbReference type="SUPFAM" id="SSF51726">
    <property type="entry name" value="UROD/MetE-like"/>
    <property type="match status" value="1"/>
</dbReference>
<dbReference type="InterPro" id="IPR038071">
    <property type="entry name" value="UROD/MetE-like_sf"/>
</dbReference>
<proteinExistence type="predicted"/>